<feature type="transmembrane region" description="Helical" evidence="7">
    <location>
        <begin position="210"/>
        <end position="229"/>
    </location>
</feature>
<evidence type="ECO:0000256" key="1">
    <source>
        <dbReference type="ARBA" id="ARBA00004651"/>
    </source>
</evidence>
<reference evidence="9" key="1">
    <citation type="submission" date="2021-04" db="EMBL/GenBank/DDBJ databases">
        <title>Draft genome assembly of strain Phenylobacterium sp. 20VBR1 using MiniION and Illumina platforms.</title>
        <authorList>
            <person name="Thomas F.A."/>
            <person name="Krishnan K.P."/>
            <person name="Sinha R.K."/>
        </authorList>
    </citation>
    <scope>NUCLEOTIDE SEQUENCE</scope>
    <source>
        <strain evidence="9">20VBR1</strain>
    </source>
</reference>
<feature type="transmembrane region" description="Helical" evidence="7">
    <location>
        <begin position="116"/>
        <end position="137"/>
    </location>
</feature>
<evidence type="ECO:0000256" key="7">
    <source>
        <dbReference type="SAM" id="Phobius"/>
    </source>
</evidence>
<evidence type="ECO:0000256" key="4">
    <source>
        <dbReference type="ARBA" id="ARBA00022692"/>
    </source>
</evidence>
<dbReference type="Proteomes" id="UP000622580">
    <property type="component" value="Unassembled WGS sequence"/>
</dbReference>
<protein>
    <submittedName>
        <fullName evidence="9">MFS transporter</fullName>
    </submittedName>
</protein>
<gene>
    <name evidence="9" type="ORF">JKL49_13685</name>
</gene>
<feature type="transmembrane region" description="Helical" evidence="7">
    <location>
        <begin position="179"/>
        <end position="198"/>
    </location>
</feature>
<feature type="transmembrane region" description="Helical" evidence="7">
    <location>
        <begin position="23"/>
        <end position="43"/>
    </location>
</feature>
<keyword evidence="2" id="KW-0813">Transport</keyword>
<dbReference type="Pfam" id="PF07690">
    <property type="entry name" value="MFS_1"/>
    <property type="match status" value="1"/>
</dbReference>
<dbReference type="AlphaFoldDB" id="A0A941D2N5"/>
<feature type="transmembrane region" description="Helical" evidence="7">
    <location>
        <begin position="339"/>
        <end position="362"/>
    </location>
</feature>
<accession>A0A941D2N5</accession>
<dbReference type="Gene3D" id="1.20.1250.20">
    <property type="entry name" value="MFS general substrate transporter like domains"/>
    <property type="match status" value="1"/>
</dbReference>
<dbReference type="InterPro" id="IPR036259">
    <property type="entry name" value="MFS_trans_sf"/>
</dbReference>
<dbReference type="PROSITE" id="PS50850">
    <property type="entry name" value="MFS"/>
    <property type="match status" value="1"/>
</dbReference>
<keyword evidence="6 7" id="KW-0472">Membrane</keyword>
<feature type="transmembrane region" description="Helical" evidence="7">
    <location>
        <begin position="241"/>
        <end position="260"/>
    </location>
</feature>
<dbReference type="PANTHER" id="PTHR42718">
    <property type="entry name" value="MAJOR FACILITATOR SUPERFAMILY MULTIDRUG TRANSPORTER MFSC"/>
    <property type="match status" value="1"/>
</dbReference>
<evidence type="ECO:0000313" key="9">
    <source>
        <dbReference type="EMBL" id="MBR7620439.1"/>
    </source>
</evidence>
<feature type="transmembrane region" description="Helical" evidence="7">
    <location>
        <begin position="445"/>
        <end position="464"/>
    </location>
</feature>
<keyword evidence="10" id="KW-1185">Reference proteome</keyword>
<keyword evidence="5 7" id="KW-1133">Transmembrane helix</keyword>
<evidence type="ECO:0000256" key="5">
    <source>
        <dbReference type="ARBA" id="ARBA00022989"/>
    </source>
</evidence>
<proteinExistence type="predicted"/>
<dbReference type="InterPro" id="IPR011701">
    <property type="entry name" value="MFS"/>
</dbReference>
<comment type="caution">
    <text evidence="9">The sequence shown here is derived from an EMBL/GenBank/DDBJ whole genome shotgun (WGS) entry which is preliminary data.</text>
</comment>
<dbReference type="GO" id="GO:0005886">
    <property type="term" value="C:plasma membrane"/>
    <property type="evidence" value="ECO:0007669"/>
    <property type="project" value="UniProtKB-SubCell"/>
</dbReference>
<dbReference type="EMBL" id="JAGSGD010000001">
    <property type="protein sequence ID" value="MBR7620439.1"/>
    <property type="molecule type" value="Genomic_DNA"/>
</dbReference>
<feature type="transmembrane region" description="Helical" evidence="7">
    <location>
        <begin position="297"/>
        <end position="327"/>
    </location>
</feature>
<feature type="transmembrane region" description="Helical" evidence="7">
    <location>
        <begin position="415"/>
        <end position="433"/>
    </location>
</feature>
<dbReference type="Gene3D" id="1.20.1720.10">
    <property type="entry name" value="Multidrug resistance protein D"/>
    <property type="match status" value="1"/>
</dbReference>
<feature type="transmembrane region" description="Helical" evidence="7">
    <location>
        <begin position="149"/>
        <end position="173"/>
    </location>
</feature>
<organism evidence="9 10">
    <name type="scientific">Phenylobacterium glaciei</name>
    <dbReference type="NCBI Taxonomy" id="2803784"/>
    <lineage>
        <taxon>Bacteria</taxon>
        <taxon>Pseudomonadati</taxon>
        <taxon>Pseudomonadota</taxon>
        <taxon>Alphaproteobacteria</taxon>
        <taxon>Caulobacterales</taxon>
        <taxon>Caulobacteraceae</taxon>
        <taxon>Phenylobacterium</taxon>
    </lineage>
</organism>
<feature type="transmembrane region" description="Helical" evidence="7">
    <location>
        <begin position="63"/>
        <end position="83"/>
    </location>
</feature>
<evidence type="ECO:0000256" key="3">
    <source>
        <dbReference type="ARBA" id="ARBA00022475"/>
    </source>
</evidence>
<dbReference type="GO" id="GO:0022857">
    <property type="term" value="F:transmembrane transporter activity"/>
    <property type="evidence" value="ECO:0007669"/>
    <property type="project" value="InterPro"/>
</dbReference>
<sequence>MSEIEVPVEAQAAPTTSATVRGWIVPAIIGSALLMQTLNATVISNALPTMARSLHEDPLRLNLAITMFLLASAVFLPISGWVADKFGAKRIFMIAMVLFALSSAACGFAQDLNQLVIARIFQGMAGAMMGPVGRLVLLRTTPKSELVGAMSVLTMPALLGPVIGPVVGGAIVTFFDWRWIFFMNLPIAVAGVLLVRAYVPNVKEQDVSPIDWIGILLTGLGLAGLIFGFENVGRGSLPPGVVAGLFLGSFGALTAYWFYAKSNPHAIIDLSIFKLATFRASVVGGAFMRVAMGATPFLLAMLLQIGFGLSAFQAGLMTFISAAGALVMKTTAPPILRRYGFRTVLIVNAVIVGVSFMAYGLFKPSTPHWIMLMVLAIGGFFRSLQFTSLNGMAYAEIEQHQMSRASTTSSMAQQLVQSIGIGLAALLLHMLMVSKGQTHMTAATIAPAFVIIGAITFISILFFIPLPKDAGDEMNGRASKP</sequence>
<dbReference type="SUPFAM" id="SSF103473">
    <property type="entry name" value="MFS general substrate transporter"/>
    <property type="match status" value="1"/>
</dbReference>
<dbReference type="RefSeq" id="WP_215341175.1">
    <property type="nucleotide sequence ID" value="NZ_JAGSGD010000001.1"/>
</dbReference>
<evidence type="ECO:0000256" key="6">
    <source>
        <dbReference type="ARBA" id="ARBA00023136"/>
    </source>
</evidence>
<dbReference type="InterPro" id="IPR020846">
    <property type="entry name" value="MFS_dom"/>
</dbReference>
<evidence type="ECO:0000259" key="8">
    <source>
        <dbReference type="PROSITE" id="PS50850"/>
    </source>
</evidence>
<name>A0A941D2N5_9CAUL</name>
<keyword evidence="3" id="KW-1003">Cell membrane</keyword>
<keyword evidence="4 7" id="KW-0812">Transmembrane</keyword>
<comment type="subcellular location">
    <subcellularLocation>
        <location evidence="1">Cell membrane</location>
        <topology evidence="1">Multi-pass membrane protein</topology>
    </subcellularLocation>
</comment>
<evidence type="ECO:0000313" key="10">
    <source>
        <dbReference type="Proteomes" id="UP000622580"/>
    </source>
</evidence>
<feature type="transmembrane region" description="Helical" evidence="7">
    <location>
        <begin position="90"/>
        <end position="110"/>
    </location>
</feature>
<evidence type="ECO:0000256" key="2">
    <source>
        <dbReference type="ARBA" id="ARBA00022448"/>
    </source>
</evidence>
<feature type="transmembrane region" description="Helical" evidence="7">
    <location>
        <begin position="368"/>
        <end position="394"/>
    </location>
</feature>
<dbReference type="PANTHER" id="PTHR42718:SF46">
    <property type="entry name" value="BLR6921 PROTEIN"/>
    <property type="match status" value="1"/>
</dbReference>
<feature type="domain" description="Major facilitator superfamily (MFS) profile" evidence="8">
    <location>
        <begin position="25"/>
        <end position="471"/>
    </location>
</feature>